<accession>I3TE82</accession>
<dbReference type="Pfam" id="PF06177">
    <property type="entry name" value="QueT"/>
    <property type="match status" value="1"/>
</dbReference>
<keyword evidence="1" id="KW-0812">Transmembrane</keyword>
<evidence type="ECO:0000313" key="2">
    <source>
        <dbReference type="EMBL" id="AFK51070.1"/>
    </source>
</evidence>
<keyword evidence="1" id="KW-1133">Transmembrane helix</keyword>
<dbReference type="InParanoid" id="I3TE82"/>
<keyword evidence="1" id="KW-0472">Membrane</keyword>
<dbReference type="PANTHER" id="PTHR40044:SF1">
    <property type="entry name" value="INTEGRAL MEMBRANE PROTEIN"/>
    <property type="match status" value="1"/>
</dbReference>
<dbReference type="STRING" id="1184251.TCELL_0646"/>
<dbReference type="EMBL" id="CP003531">
    <property type="protein sequence ID" value="AFK51070.1"/>
    <property type="molecule type" value="Genomic_DNA"/>
</dbReference>
<dbReference type="Proteomes" id="UP000005270">
    <property type="component" value="Chromosome"/>
</dbReference>
<dbReference type="PANTHER" id="PTHR40044">
    <property type="entry name" value="INTEGRAL MEMBRANE PROTEIN-RELATED"/>
    <property type="match status" value="1"/>
</dbReference>
<dbReference type="RefSeq" id="WP_014737320.1">
    <property type="nucleotide sequence ID" value="NC_017954.1"/>
</dbReference>
<gene>
    <name evidence="2" type="ordered locus">TCELL_0646</name>
</gene>
<evidence type="ECO:0008006" key="4">
    <source>
        <dbReference type="Google" id="ProtNLM"/>
    </source>
</evidence>
<name>I3TE82_THEC1</name>
<evidence type="ECO:0000256" key="1">
    <source>
        <dbReference type="SAM" id="Phobius"/>
    </source>
</evidence>
<feature type="transmembrane region" description="Helical" evidence="1">
    <location>
        <begin position="80"/>
        <end position="97"/>
    </location>
</feature>
<dbReference type="KEGG" id="thg:TCELL_0646"/>
<evidence type="ECO:0000313" key="3">
    <source>
        <dbReference type="Proteomes" id="UP000005270"/>
    </source>
</evidence>
<dbReference type="InterPro" id="IPR010387">
    <property type="entry name" value="QueT"/>
</dbReference>
<sequence length="166" mass="17772">MEREYLVKSVKVAKAMAIAGVYTALTVVLGYWSFGPLQFRVADAMLVLPYLTSMGFESVAGLTIGGFLGNIPSPFGLWDWLFGPATNLGASLVFYTVKRVAGRGAVPFILGGLLSAAWIAFAVGYLELVAIFGLPTWTFLSVLASELVILEVFGGLLVKFAQRIGL</sequence>
<reference evidence="2 3" key="1">
    <citation type="journal article" date="2012" name="J. Bacteriol.">
        <title>Complete genome sequence of the hyperthermophilic cellulolytic Crenarchaeon 'Thermogladius cellulolyticus' 1633.</title>
        <authorList>
            <person name="Mardanov A.V."/>
            <person name="Kochetkova T.V."/>
            <person name="Beletsky A.V."/>
            <person name="Bonch-Osmolovskaya E.A."/>
            <person name="Ravin N.V."/>
            <person name="Skryabin K.G."/>
        </authorList>
    </citation>
    <scope>NUCLEOTIDE SEQUENCE [LARGE SCALE GENOMIC DNA]</scope>
    <source>
        <strain evidence="3">DSM 22663 / VKM B-2946 / 1633</strain>
    </source>
</reference>
<dbReference type="GeneID" id="13012959"/>
<feature type="transmembrane region" description="Helical" evidence="1">
    <location>
        <begin position="137"/>
        <end position="158"/>
    </location>
</feature>
<dbReference type="HOGENOM" id="CLU_104115_0_1_2"/>
<feature type="transmembrane region" description="Helical" evidence="1">
    <location>
        <begin position="104"/>
        <end position="125"/>
    </location>
</feature>
<proteinExistence type="predicted"/>
<keyword evidence="3" id="KW-1185">Reference proteome</keyword>
<feature type="transmembrane region" description="Helical" evidence="1">
    <location>
        <begin position="46"/>
        <end position="68"/>
    </location>
</feature>
<protein>
    <recommendedName>
        <fullName evidence="4">QueT transporter family protein</fullName>
    </recommendedName>
</protein>
<dbReference type="AlphaFoldDB" id="I3TE82"/>
<dbReference type="eggNOG" id="arCOG07487">
    <property type="taxonomic scope" value="Archaea"/>
</dbReference>
<organism evidence="2 3">
    <name type="scientific">Thermogladius calderae (strain DSM 22663 / VKM B-2946 / 1633)</name>
    <dbReference type="NCBI Taxonomy" id="1184251"/>
    <lineage>
        <taxon>Archaea</taxon>
        <taxon>Thermoproteota</taxon>
        <taxon>Thermoprotei</taxon>
        <taxon>Desulfurococcales</taxon>
        <taxon>Desulfurococcaceae</taxon>
        <taxon>Thermogladius</taxon>
    </lineage>
</organism>
<feature type="transmembrane region" description="Helical" evidence="1">
    <location>
        <begin position="12"/>
        <end position="34"/>
    </location>
</feature>